<dbReference type="GO" id="GO:0005886">
    <property type="term" value="C:plasma membrane"/>
    <property type="evidence" value="ECO:0007669"/>
    <property type="project" value="UniProtKB-SubCell"/>
</dbReference>
<dbReference type="GO" id="GO:0005254">
    <property type="term" value="F:chloride channel activity"/>
    <property type="evidence" value="ECO:0007669"/>
    <property type="project" value="InterPro"/>
</dbReference>
<name>A0A8T0GZR4_CERPU</name>
<proteinExistence type="predicted"/>
<evidence type="ECO:0000256" key="2">
    <source>
        <dbReference type="ARBA" id="ARBA00022448"/>
    </source>
</evidence>
<keyword evidence="7 8" id="KW-0472">Membrane</keyword>
<keyword evidence="3" id="KW-1003">Cell membrane</keyword>
<dbReference type="Pfam" id="PF25539">
    <property type="entry name" value="Bestrophin_2"/>
    <property type="match status" value="1"/>
</dbReference>
<comment type="caution">
    <text evidence="9">The sequence shown here is derived from an EMBL/GenBank/DDBJ whole genome shotgun (WGS) entry which is preliminary data.</text>
</comment>
<protein>
    <submittedName>
        <fullName evidence="9">Uncharacterized protein</fullName>
    </submittedName>
</protein>
<evidence type="ECO:0000256" key="8">
    <source>
        <dbReference type="SAM" id="Phobius"/>
    </source>
</evidence>
<keyword evidence="4 8" id="KW-0812">Transmembrane</keyword>
<comment type="subcellular location">
    <subcellularLocation>
        <location evidence="1">Cell membrane</location>
        <topology evidence="1">Multi-pass membrane protein</topology>
    </subcellularLocation>
</comment>
<keyword evidence="10" id="KW-1185">Reference proteome</keyword>
<dbReference type="PANTHER" id="PTHR33281">
    <property type="entry name" value="UPF0187 PROTEIN YNEE"/>
    <property type="match status" value="1"/>
</dbReference>
<evidence type="ECO:0000256" key="5">
    <source>
        <dbReference type="ARBA" id="ARBA00022989"/>
    </source>
</evidence>
<dbReference type="InterPro" id="IPR044669">
    <property type="entry name" value="YneE/VCCN1/2-like"/>
</dbReference>
<evidence type="ECO:0000256" key="3">
    <source>
        <dbReference type="ARBA" id="ARBA00022475"/>
    </source>
</evidence>
<feature type="transmembrane region" description="Helical" evidence="8">
    <location>
        <begin position="107"/>
        <end position="128"/>
    </location>
</feature>
<accession>A0A8T0GZR4</accession>
<organism evidence="9 10">
    <name type="scientific">Ceratodon purpureus</name>
    <name type="common">Fire moss</name>
    <name type="synonym">Dicranum purpureum</name>
    <dbReference type="NCBI Taxonomy" id="3225"/>
    <lineage>
        <taxon>Eukaryota</taxon>
        <taxon>Viridiplantae</taxon>
        <taxon>Streptophyta</taxon>
        <taxon>Embryophyta</taxon>
        <taxon>Bryophyta</taxon>
        <taxon>Bryophytina</taxon>
        <taxon>Bryopsida</taxon>
        <taxon>Dicranidae</taxon>
        <taxon>Pseudoditrichales</taxon>
        <taxon>Ditrichaceae</taxon>
        <taxon>Ceratodon</taxon>
    </lineage>
</organism>
<sequence length="396" mass="43790">MAMVALQTVHGAPAAVAMAASVGSKQSVVPKEAKLSARAGRQRPSRRRFSVVSVKRIGRYLDPAVADKEKEEAMEYRRMVFDHEDWVRHRSSARHGRHLASIVSSRVILALGPPVFSLTAFAAVVTIYNEALSGSMLPGWLPLLHISSLPFSLTAPALALLLVFRTNASYARFDEARKAWGMNVNRCRDVCRQALTFMRSPVDAPKLQSFLHHAAAFPYALKDQISESGGLEAELDGLLDEGELASVLAASHRPNYVLQIMSELVYSTGMSDMERAGMDRNLTQFHDNVGACERIFKTPIPLSYTRLTSRFLVIWHIALPLGLWDQCRWLTIPAVFFNAAALLCIEEVGVLIEEPFSTLALASICNTIKNNVAGLVEAHSEYARKSNRRNGFEAKL</sequence>
<evidence type="ECO:0000256" key="7">
    <source>
        <dbReference type="ARBA" id="ARBA00023136"/>
    </source>
</evidence>
<dbReference type="PANTHER" id="PTHR33281:SF19">
    <property type="entry name" value="VOLTAGE-DEPENDENT ANION CHANNEL-FORMING PROTEIN YNEE"/>
    <property type="match status" value="1"/>
</dbReference>
<dbReference type="AlphaFoldDB" id="A0A8T0GZR4"/>
<evidence type="ECO:0000313" key="9">
    <source>
        <dbReference type="EMBL" id="KAG0562402.1"/>
    </source>
</evidence>
<reference evidence="9" key="1">
    <citation type="submission" date="2020-06" db="EMBL/GenBank/DDBJ databases">
        <title>WGS assembly of Ceratodon purpureus strain R40.</title>
        <authorList>
            <person name="Carey S.B."/>
            <person name="Jenkins J."/>
            <person name="Shu S."/>
            <person name="Lovell J.T."/>
            <person name="Sreedasyam A."/>
            <person name="Maumus F."/>
            <person name="Tiley G.P."/>
            <person name="Fernandez-Pozo N."/>
            <person name="Barry K."/>
            <person name="Chen C."/>
            <person name="Wang M."/>
            <person name="Lipzen A."/>
            <person name="Daum C."/>
            <person name="Saski C.A."/>
            <person name="Payton A.C."/>
            <person name="Mcbreen J.C."/>
            <person name="Conrad R.E."/>
            <person name="Kollar L.M."/>
            <person name="Olsson S."/>
            <person name="Huttunen S."/>
            <person name="Landis J.B."/>
            <person name="Wickett N.J."/>
            <person name="Johnson M.G."/>
            <person name="Rensing S.A."/>
            <person name="Grimwood J."/>
            <person name="Schmutz J."/>
            <person name="Mcdaniel S.F."/>
        </authorList>
    </citation>
    <scope>NUCLEOTIDE SEQUENCE</scope>
    <source>
        <strain evidence="9">R40</strain>
    </source>
</reference>
<evidence type="ECO:0000256" key="1">
    <source>
        <dbReference type="ARBA" id="ARBA00004651"/>
    </source>
</evidence>
<keyword evidence="2" id="KW-0813">Transport</keyword>
<gene>
    <name evidence="9" type="ORF">KC19_9G143300</name>
</gene>
<evidence type="ECO:0000256" key="6">
    <source>
        <dbReference type="ARBA" id="ARBA00023065"/>
    </source>
</evidence>
<keyword evidence="5 8" id="KW-1133">Transmembrane helix</keyword>
<evidence type="ECO:0000256" key="4">
    <source>
        <dbReference type="ARBA" id="ARBA00022692"/>
    </source>
</evidence>
<dbReference type="Proteomes" id="UP000822688">
    <property type="component" value="Chromosome 9"/>
</dbReference>
<feature type="transmembrane region" description="Helical" evidence="8">
    <location>
        <begin position="140"/>
        <end position="164"/>
    </location>
</feature>
<dbReference type="EMBL" id="CM026430">
    <property type="protein sequence ID" value="KAG0562402.1"/>
    <property type="molecule type" value="Genomic_DNA"/>
</dbReference>
<evidence type="ECO:0000313" key="10">
    <source>
        <dbReference type="Proteomes" id="UP000822688"/>
    </source>
</evidence>
<keyword evidence="6" id="KW-0406">Ion transport</keyword>